<sequence length="200" mass="20467">MDSPKHRRSGLLRAAPRLLTFALALGLTVLLPVSAASAHDVLTGTQPGNGQTVKVLPKAIELSFNNMPLAIGTEVAIEDAAGKNWASGEVKIVDNVVSQPLLPATPGGKYTVNWRVVSSDGHPIEGTFVFSAAAGGAGATSALTPESEPAADSSAAPQSPTSGAFPVSPIIGSFVVLLALVLALIVARYLRGRKQSHGSE</sequence>
<feature type="transmembrane region" description="Helical" evidence="6">
    <location>
        <begin position="170"/>
        <end position="190"/>
    </location>
</feature>
<evidence type="ECO:0000256" key="5">
    <source>
        <dbReference type="SAM" id="MobiDB-lite"/>
    </source>
</evidence>
<evidence type="ECO:0000256" key="7">
    <source>
        <dbReference type="SAM" id="SignalP"/>
    </source>
</evidence>
<evidence type="ECO:0000313" key="9">
    <source>
        <dbReference type="EMBL" id="NKG19347.1"/>
    </source>
</evidence>
<keyword evidence="6" id="KW-0472">Membrane</keyword>
<keyword evidence="3 7" id="KW-0732">Signal</keyword>
<dbReference type="InterPro" id="IPR032694">
    <property type="entry name" value="CopC/D"/>
</dbReference>
<dbReference type="InterPro" id="IPR014755">
    <property type="entry name" value="Cu-Rt/internalin_Ig-like"/>
</dbReference>
<dbReference type="EMBL" id="JAAWVT010000001">
    <property type="protein sequence ID" value="NKG19347.1"/>
    <property type="molecule type" value="Genomic_DNA"/>
</dbReference>
<accession>A0ABX1FZG3</accession>
<reference evidence="9 10" key="1">
    <citation type="submission" date="2020-04" db="EMBL/GenBank/DDBJ databases">
        <title>Paeniglutamicibacter sp. ANT13_2, a novel actinomycete isolated from sediment in Antarctica.</title>
        <authorList>
            <person name="Sakdapetsiri C."/>
            <person name="Pinyakong O."/>
        </authorList>
    </citation>
    <scope>NUCLEOTIDE SEQUENCE [LARGE SCALE GENOMIC DNA]</scope>
    <source>
        <strain evidence="9 10">ANT13_2</strain>
    </source>
</reference>
<dbReference type="PANTHER" id="PTHR34820:SF4">
    <property type="entry name" value="INNER MEMBRANE PROTEIN YEBZ"/>
    <property type="match status" value="1"/>
</dbReference>
<feature type="signal peptide" evidence="7">
    <location>
        <begin position="1"/>
        <end position="38"/>
    </location>
</feature>
<evidence type="ECO:0000259" key="8">
    <source>
        <dbReference type="Pfam" id="PF04234"/>
    </source>
</evidence>
<comment type="caution">
    <text evidence="9">The sequence shown here is derived from an EMBL/GenBank/DDBJ whole genome shotgun (WGS) entry which is preliminary data.</text>
</comment>
<evidence type="ECO:0000256" key="3">
    <source>
        <dbReference type="ARBA" id="ARBA00022729"/>
    </source>
</evidence>
<protein>
    <submittedName>
        <fullName evidence="9">Copper resistance protein CopC</fullName>
    </submittedName>
</protein>
<dbReference type="InterPro" id="IPR014756">
    <property type="entry name" value="Ig_E-set"/>
</dbReference>
<evidence type="ECO:0000256" key="6">
    <source>
        <dbReference type="SAM" id="Phobius"/>
    </source>
</evidence>
<evidence type="ECO:0000256" key="4">
    <source>
        <dbReference type="ARBA" id="ARBA00023008"/>
    </source>
</evidence>
<keyword evidence="10" id="KW-1185">Reference proteome</keyword>
<dbReference type="Pfam" id="PF04234">
    <property type="entry name" value="CopC"/>
    <property type="match status" value="1"/>
</dbReference>
<evidence type="ECO:0000256" key="2">
    <source>
        <dbReference type="ARBA" id="ARBA00022723"/>
    </source>
</evidence>
<evidence type="ECO:0000256" key="1">
    <source>
        <dbReference type="ARBA" id="ARBA00004196"/>
    </source>
</evidence>
<feature type="chain" id="PRO_5046718054" evidence="7">
    <location>
        <begin position="39"/>
        <end position="200"/>
    </location>
</feature>
<feature type="compositionally biased region" description="Low complexity" evidence="5">
    <location>
        <begin position="145"/>
        <end position="159"/>
    </location>
</feature>
<keyword evidence="6" id="KW-0812">Transmembrane</keyword>
<dbReference type="PANTHER" id="PTHR34820">
    <property type="entry name" value="INNER MEMBRANE PROTEIN YEBZ"/>
    <property type="match status" value="1"/>
</dbReference>
<keyword evidence="4" id="KW-0186">Copper</keyword>
<feature type="domain" description="CopC" evidence="8">
    <location>
        <begin position="39"/>
        <end position="131"/>
    </location>
</feature>
<keyword evidence="6" id="KW-1133">Transmembrane helix</keyword>
<evidence type="ECO:0000313" key="10">
    <source>
        <dbReference type="Proteomes" id="UP000746595"/>
    </source>
</evidence>
<dbReference type="Gene3D" id="2.60.40.1220">
    <property type="match status" value="1"/>
</dbReference>
<dbReference type="SUPFAM" id="SSF81296">
    <property type="entry name" value="E set domains"/>
    <property type="match status" value="1"/>
</dbReference>
<feature type="region of interest" description="Disordered" evidence="5">
    <location>
        <begin position="140"/>
        <end position="159"/>
    </location>
</feature>
<keyword evidence="2" id="KW-0479">Metal-binding</keyword>
<dbReference type="InterPro" id="IPR007348">
    <property type="entry name" value="CopC_dom"/>
</dbReference>
<comment type="subcellular location">
    <subcellularLocation>
        <location evidence="1">Cell envelope</location>
    </subcellularLocation>
</comment>
<name>A0ABX1FZG3_9MICC</name>
<gene>
    <name evidence="9" type="ORF">HED64_01335</name>
</gene>
<dbReference type="Proteomes" id="UP000746595">
    <property type="component" value="Unassembled WGS sequence"/>
</dbReference>
<proteinExistence type="predicted"/>
<organism evidence="9 10">
    <name type="scientific">Paeniglutamicibacter terrestris</name>
    <dbReference type="NCBI Taxonomy" id="2723403"/>
    <lineage>
        <taxon>Bacteria</taxon>
        <taxon>Bacillati</taxon>
        <taxon>Actinomycetota</taxon>
        <taxon>Actinomycetes</taxon>
        <taxon>Micrococcales</taxon>
        <taxon>Micrococcaceae</taxon>
        <taxon>Paeniglutamicibacter</taxon>
    </lineage>
</organism>